<dbReference type="EMBL" id="CAJVCH010570034">
    <property type="protein sequence ID" value="CAG7833815.1"/>
    <property type="molecule type" value="Genomic_DNA"/>
</dbReference>
<dbReference type="Proteomes" id="UP000708208">
    <property type="component" value="Unassembled WGS sequence"/>
</dbReference>
<keyword evidence="2" id="KW-1185">Reference proteome</keyword>
<evidence type="ECO:0000313" key="1">
    <source>
        <dbReference type="EMBL" id="CAG7833815.1"/>
    </source>
</evidence>
<name>A0A8J2LH67_9HEXA</name>
<accession>A0A8J2LH67</accession>
<proteinExistence type="predicted"/>
<protein>
    <submittedName>
        <fullName evidence="1">Uncharacterized protein</fullName>
    </submittedName>
</protein>
<sequence>MSTQLKFLPQIYIESRKIFNEMGTDSFSTQANLSFGKVLVGDARCQKFPLGFPFGQEQPQVLNDITAYRL</sequence>
<dbReference type="AlphaFoldDB" id="A0A8J2LH67"/>
<comment type="caution">
    <text evidence="1">The sequence shown here is derived from an EMBL/GenBank/DDBJ whole genome shotgun (WGS) entry which is preliminary data.</text>
</comment>
<reference evidence="1" key="1">
    <citation type="submission" date="2021-06" db="EMBL/GenBank/DDBJ databases">
        <authorList>
            <person name="Hodson N. C."/>
            <person name="Mongue J. A."/>
            <person name="Jaron S. K."/>
        </authorList>
    </citation>
    <scope>NUCLEOTIDE SEQUENCE</scope>
</reference>
<evidence type="ECO:0000313" key="2">
    <source>
        <dbReference type="Proteomes" id="UP000708208"/>
    </source>
</evidence>
<gene>
    <name evidence="1" type="ORF">AFUS01_LOCUS43395</name>
</gene>
<organism evidence="1 2">
    <name type="scientific">Allacma fusca</name>
    <dbReference type="NCBI Taxonomy" id="39272"/>
    <lineage>
        <taxon>Eukaryota</taxon>
        <taxon>Metazoa</taxon>
        <taxon>Ecdysozoa</taxon>
        <taxon>Arthropoda</taxon>
        <taxon>Hexapoda</taxon>
        <taxon>Collembola</taxon>
        <taxon>Symphypleona</taxon>
        <taxon>Sminthuridae</taxon>
        <taxon>Allacma</taxon>
    </lineage>
</organism>